<dbReference type="InterPro" id="IPR000595">
    <property type="entry name" value="cNMP-bd_dom"/>
</dbReference>
<protein>
    <submittedName>
        <fullName evidence="2">cAMP-binding domain of CRP or a regulatory subunit of cAMP-dependent protein kinases</fullName>
    </submittedName>
</protein>
<proteinExistence type="predicted"/>
<keyword evidence="3" id="KW-1185">Reference proteome</keyword>
<accession>A0A1H6US95</accession>
<keyword evidence="2" id="KW-0808">Transferase</keyword>
<gene>
    <name evidence="2" type="ORF">SAMN04487995_2710</name>
</gene>
<dbReference type="InterPro" id="IPR014710">
    <property type="entry name" value="RmlC-like_jellyroll"/>
</dbReference>
<dbReference type="CDD" id="cd00038">
    <property type="entry name" value="CAP_ED"/>
    <property type="match status" value="1"/>
</dbReference>
<sequence length="197" mass="23009">MEPGIHALKKVEEKLRTLAPISDNELDVFCKNLVFKSFEKGEFLCLEGQVENYIFFILRGATRNYFSKDGKEFTVGFHFENEFVSAYYSLITREPSPFSIEVIDPVQAFVVPQKFLISFYDQYKSGERIGRLIAEKQYIQRIRREMDLLSLTAEQRYTNLLKQNPTLVQSISVKHLSSFLGIQPESLSRIRKQYSRN</sequence>
<dbReference type="Gene3D" id="2.60.120.10">
    <property type="entry name" value="Jelly Rolls"/>
    <property type="match status" value="1"/>
</dbReference>
<evidence type="ECO:0000313" key="3">
    <source>
        <dbReference type="Proteomes" id="UP000199532"/>
    </source>
</evidence>
<evidence type="ECO:0000313" key="2">
    <source>
        <dbReference type="EMBL" id="SEI95303.1"/>
    </source>
</evidence>
<dbReference type="EMBL" id="FNXY01000004">
    <property type="protein sequence ID" value="SEI95303.1"/>
    <property type="molecule type" value="Genomic_DNA"/>
</dbReference>
<name>A0A1H6US95_9BACT</name>
<dbReference type="RefSeq" id="WP_090335697.1">
    <property type="nucleotide sequence ID" value="NZ_FNXY01000004.1"/>
</dbReference>
<dbReference type="Pfam" id="PF00027">
    <property type="entry name" value="cNMP_binding"/>
    <property type="match status" value="1"/>
</dbReference>
<keyword evidence="2" id="KW-0418">Kinase</keyword>
<dbReference type="GO" id="GO:0016301">
    <property type="term" value="F:kinase activity"/>
    <property type="evidence" value="ECO:0007669"/>
    <property type="project" value="UniProtKB-KW"/>
</dbReference>
<dbReference type="InterPro" id="IPR018490">
    <property type="entry name" value="cNMP-bd_dom_sf"/>
</dbReference>
<dbReference type="OrthoDB" id="663011at2"/>
<evidence type="ECO:0000259" key="1">
    <source>
        <dbReference type="PROSITE" id="PS50042"/>
    </source>
</evidence>
<organism evidence="2 3">
    <name type="scientific">Dyadobacter koreensis</name>
    <dbReference type="NCBI Taxonomy" id="408657"/>
    <lineage>
        <taxon>Bacteria</taxon>
        <taxon>Pseudomonadati</taxon>
        <taxon>Bacteroidota</taxon>
        <taxon>Cytophagia</taxon>
        <taxon>Cytophagales</taxon>
        <taxon>Spirosomataceae</taxon>
        <taxon>Dyadobacter</taxon>
    </lineage>
</organism>
<dbReference type="PROSITE" id="PS50042">
    <property type="entry name" value="CNMP_BINDING_3"/>
    <property type="match status" value="1"/>
</dbReference>
<dbReference type="STRING" id="408657.SAMN04487995_2710"/>
<feature type="domain" description="Cyclic nucleotide-binding" evidence="1">
    <location>
        <begin position="17"/>
        <end position="114"/>
    </location>
</feature>
<dbReference type="Proteomes" id="UP000199532">
    <property type="component" value="Unassembled WGS sequence"/>
</dbReference>
<dbReference type="SUPFAM" id="SSF51206">
    <property type="entry name" value="cAMP-binding domain-like"/>
    <property type="match status" value="1"/>
</dbReference>
<reference evidence="2 3" key="1">
    <citation type="submission" date="2016-10" db="EMBL/GenBank/DDBJ databases">
        <authorList>
            <person name="de Groot N.N."/>
        </authorList>
    </citation>
    <scope>NUCLEOTIDE SEQUENCE [LARGE SCALE GENOMIC DNA]</scope>
    <source>
        <strain evidence="2 3">DSM 19938</strain>
    </source>
</reference>
<dbReference type="AlphaFoldDB" id="A0A1H6US95"/>